<dbReference type="GO" id="GO:0034727">
    <property type="term" value="P:piecemeal microautophagy of the nucleus"/>
    <property type="evidence" value="ECO:0007669"/>
    <property type="project" value="TreeGrafter"/>
</dbReference>
<reference evidence="10" key="1">
    <citation type="submission" date="2021-01" db="EMBL/GenBank/DDBJ databases">
        <authorList>
            <person name="Corre E."/>
            <person name="Pelletier E."/>
            <person name="Niang G."/>
            <person name="Scheremetjew M."/>
            <person name="Finn R."/>
            <person name="Kale V."/>
            <person name="Holt S."/>
            <person name="Cochrane G."/>
            <person name="Meng A."/>
            <person name="Brown T."/>
            <person name="Cohen L."/>
        </authorList>
    </citation>
    <scope>NUCLEOTIDE SEQUENCE</scope>
    <source>
        <strain evidence="10">NIES-2562</strain>
    </source>
</reference>
<accession>A0A7S3DGB4</accession>
<dbReference type="GO" id="GO:0000422">
    <property type="term" value="P:autophagy of mitochondrion"/>
    <property type="evidence" value="ECO:0007669"/>
    <property type="project" value="TreeGrafter"/>
</dbReference>
<dbReference type="EMBL" id="HBIB01026953">
    <property type="protein sequence ID" value="CAE0255229.1"/>
    <property type="molecule type" value="Transcribed_RNA"/>
</dbReference>
<protein>
    <recommendedName>
        <fullName evidence="9">Autophagy protein ATG17-like domain-containing protein</fullName>
    </recommendedName>
</protein>
<gene>
    <name evidence="10" type="ORF">PBIL07802_LOCUS17481</name>
</gene>
<dbReference type="GO" id="GO:0034045">
    <property type="term" value="C:phagophore assembly site membrane"/>
    <property type="evidence" value="ECO:0007669"/>
    <property type="project" value="UniProtKB-SubCell"/>
</dbReference>
<evidence type="ECO:0000256" key="8">
    <source>
        <dbReference type="SAM" id="MobiDB-lite"/>
    </source>
</evidence>
<organism evidence="10">
    <name type="scientific">Palpitomonas bilix</name>
    <dbReference type="NCBI Taxonomy" id="652834"/>
    <lineage>
        <taxon>Eukaryota</taxon>
        <taxon>Eukaryota incertae sedis</taxon>
    </lineage>
</organism>
<dbReference type="Pfam" id="PF04108">
    <property type="entry name" value="ATG17_like"/>
    <property type="match status" value="1"/>
</dbReference>
<feature type="compositionally biased region" description="Basic and acidic residues" evidence="8">
    <location>
        <begin position="436"/>
        <end position="445"/>
    </location>
</feature>
<feature type="compositionally biased region" description="Polar residues" evidence="8">
    <location>
        <begin position="447"/>
        <end position="458"/>
    </location>
</feature>
<evidence type="ECO:0000256" key="3">
    <source>
        <dbReference type="ARBA" id="ARBA00006259"/>
    </source>
</evidence>
<dbReference type="GO" id="GO:0000045">
    <property type="term" value="P:autophagosome assembly"/>
    <property type="evidence" value="ECO:0007669"/>
    <property type="project" value="TreeGrafter"/>
</dbReference>
<comment type="similarity">
    <text evidence="3">Belongs to the ATG17 family.</text>
</comment>
<dbReference type="InterPro" id="IPR007240">
    <property type="entry name" value="Atg17"/>
</dbReference>
<dbReference type="InterPro" id="IPR045326">
    <property type="entry name" value="ATG17-like_dom"/>
</dbReference>
<comment type="subcellular location">
    <subcellularLocation>
        <location evidence="1">Cytoplasm</location>
    </subcellularLocation>
    <subcellularLocation>
        <location evidence="2">Preautophagosomal structure membrane</location>
        <topology evidence="2">Peripheral membrane protein</topology>
    </subcellularLocation>
</comment>
<feature type="coiled-coil region" evidence="7">
    <location>
        <begin position="73"/>
        <end position="100"/>
    </location>
</feature>
<evidence type="ECO:0000259" key="9">
    <source>
        <dbReference type="Pfam" id="PF04108"/>
    </source>
</evidence>
<dbReference type="AlphaFoldDB" id="A0A7S3DGB4"/>
<dbReference type="PANTHER" id="PTHR28005:SF1">
    <property type="entry name" value="AUTOPHAGY-RELATED PROTEIN 17"/>
    <property type="match status" value="1"/>
</dbReference>
<sequence length="458" mass="52086">MYLLNGFNLCTPPPQPPFLHATACLTKMFPSHIVCSSPLFLLQLAQSYVKEAEYAHKLAPTKRQRMMQSRDRLRNGAKQLKELTQSIQTLSKEIGEKCENVYAGSKAILAESDRHRAALDVALEEVQQASVAESLVGVAEHTRLVDYVDQESLTTLNESAEIERGVISQFLEESYKYIKALDDEMVKLNDQYGTLVEEAERWDEGADRVVDFSGDVKGMLDTLREVEDLSRKIVSADSLLLSAQQRDVDGELSTVMRKVEERVTLLYRKLQDVLGRAGALDNLAQKLNVYFVTVMQSVTDLESFLSELREKSVIVNTMQYHWENHTSAMRDLMQETEKLSSWFKNYITAHDQLPSEIRRRLDFEEKQQKLVDRFRREMGALVTEEMARRDDFAESFGRYLPESLCPGLDEDVVMVEVSPSHVKSSLRAAIEARDEANAAKNEEVRSPCNSNEEVGSKK</sequence>
<dbReference type="PANTHER" id="PTHR28005">
    <property type="entry name" value="AUTOPHAGY-RELATED PROTEIN 17"/>
    <property type="match status" value="1"/>
</dbReference>
<evidence type="ECO:0000256" key="6">
    <source>
        <dbReference type="ARBA" id="ARBA00023136"/>
    </source>
</evidence>
<dbReference type="GO" id="GO:1990316">
    <property type="term" value="C:Atg1/ULK1 kinase complex"/>
    <property type="evidence" value="ECO:0007669"/>
    <property type="project" value="TreeGrafter"/>
</dbReference>
<evidence type="ECO:0000313" key="10">
    <source>
        <dbReference type="EMBL" id="CAE0255229.1"/>
    </source>
</evidence>
<evidence type="ECO:0000256" key="5">
    <source>
        <dbReference type="ARBA" id="ARBA00023006"/>
    </source>
</evidence>
<evidence type="ECO:0000256" key="2">
    <source>
        <dbReference type="ARBA" id="ARBA00004623"/>
    </source>
</evidence>
<keyword evidence="7" id="KW-0175">Coiled coil</keyword>
<feature type="domain" description="Autophagy protein ATG17-like" evidence="9">
    <location>
        <begin position="43"/>
        <end position="400"/>
    </location>
</feature>
<name>A0A7S3DGB4_9EUKA</name>
<keyword evidence="5" id="KW-0072">Autophagy</keyword>
<keyword evidence="6" id="KW-0472">Membrane</keyword>
<dbReference type="GO" id="GO:0030295">
    <property type="term" value="F:protein kinase activator activity"/>
    <property type="evidence" value="ECO:0007669"/>
    <property type="project" value="TreeGrafter"/>
</dbReference>
<proteinExistence type="inferred from homology"/>
<evidence type="ECO:0000256" key="1">
    <source>
        <dbReference type="ARBA" id="ARBA00004496"/>
    </source>
</evidence>
<evidence type="ECO:0000256" key="4">
    <source>
        <dbReference type="ARBA" id="ARBA00022490"/>
    </source>
</evidence>
<feature type="region of interest" description="Disordered" evidence="8">
    <location>
        <begin position="436"/>
        <end position="458"/>
    </location>
</feature>
<dbReference type="GO" id="GO:0060090">
    <property type="term" value="F:molecular adaptor activity"/>
    <property type="evidence" value="ECO:0007669"/>
    <property type="project" value="TreeGrafter"/>
</dbReference>
<evidence type="ECO:0000256" key="7">
    <source>
        <dbReference type="SAM" id="Coils"/>
    </source>
</evidence>
<keyword evidence="4" id="KW-0963">Cytoplasm</keyword>